<keyword evidence="6" id="KW-0813">Transport</keyword>
<keyword evidence="10" id="KW-1185">Reference proteome</keyword>
<protein>
    <submittedName>
        <fullName evidence="9">MotA/TolQ/ExbB proton channel family protein</fullName>
    </submittedName>
</protein>
<reference evidence="9 10" key="1">
    <citation type="submission" date="2020-05" db="EMBL/GenBank/DDBJ databases">
        <title>Complete closed genome sequence of Defluviicoccus vanus.</title>
        <authorList>
            <person name="Bessarab I."/>
            <person name="Arumugam K."/>
            <person name="Maszenan A.M."/>
            <person name="Seviour R.J."/>
            <person name="Williams R.B."/>
        </authorList>
    </citation>
    <scope>NUCLEOTIDE SEQUENCE [LARGE SCALE GENOMIC DNA]</scope>
    <source>
        <strain evidence="9 10">Ben 114</strain>
    </source>
</reference>
<evidence type="ECO:0000259" key="8">
    <source>
        <dbReference type="Pfam" id="PF01618"/>
    </source>
</evidence>
<dbReference type="KEGG" id="dvn:HQ394_07430"/>
<keyword evidence="6" id="KW-0653">Protein transport</keyword>
<dbReference type="Proteomes" id="UP000516369">
    <property type="component" value="Chromosome"/>
</dbReference>
<feature type="transmembrane region" description="Helical" evidence="7">
    <location>
        <begin position="149"/>
        <end position="173"/>
    </location>
</feature>
<organism evidence="9 10">
    <name type="scientific">Defluviicoccus vanus</name>
    <dbReference type="NCBI Taxonomy" id="111831"/>
    <lineage>
        <taxon>Bacteria</taxon>
        <taxon>Pseudomonadati</taxon>
        <taxon>Pseudomonadota</taxon>
        <taxon>Alphaproteobacteria</taxon>
        <taxon>Rhodospirillales</taxon>
        <taxon>Rhodospirillaceae</taxon>
        <taxon>Defluviicoccus</taxon>
    </lineage>
</organism>
<evidence type="ECO:0000256" key="1">
    <source>
        <dbReference type="ARBA" id="ARBA00004651"/>
    </source>
</evidence>
<evidence type="ECO:0000256" key="4">
    <source>
        <dbReference type="ARBA" id="ARBA00022989"/>
    </source>
</evidence>
<dbReference type="GO" id="GO:0005886">
    <property type="term" value="C:plasma membrane"/>
    <property type="evidence" value="ECO:0007669"/>
    <property type="project" value="UniProtKB-SubCell"/>
</dbReference>
<evidence type="ECO:0000256" key="6">
    <source>
        <dbReference type="RuleBase" id="RU004057"/>
    </source>
</evidence>
<keyword evidence="5 7" id="KW-0472">Membrane</keyword>
<keyword evidence="3 7" id="KW-0812">Transmembrane</keyword>
<evidence type="ECO:0000256" key="2">
    <source>
        <dbReference type="ARBA" id="ARBA00022475"/>
    </source>
</evidence>
<sequence>MSTGPRANQRFQHLFDRVTHRLDAVHREEPEVLLANGGTISARERRALHASPLFRLFALGAAELRGRFPATDSEAPSTVRPMLESHASATLRSRMDAQVLRETQALNRSMVLLTIAISGGPFLGLLGTVIGVMITFAAIAAAGDVNVNAIAPGIAAALVATVAGLAVAIPALFGYNYLLTRIKDLTADMRVFVDEYTTRLAEVYRTSPRQIESLLAAE</sequence>
<name>A0A7H1N658_9PROT</name>
<evidence type="ECO:0000313" key="9">
    <source>
        <dbReference type="EMBL" id="QNT71194.1"/>
    </source>
</evidence>
<dbReference type="InterPro" id="IPR002898">
    <property type="entry name" value="MotA_ExbB_proton_chnl"/>
</dbReference>
<evidence type="ECO:0000256" key="5">
    <source>
        <dbReference type="ARBA" id="ARBA00023136"/>
    </source>
</evidence>
<dbReference type="PANTHER" id="PTHR30625">
    <property type="entry name" value="PROTEIN TOLQ"/>
    <property type="match status" value="1"/>
</dbReference>
<accession>A0A7H1N658</accession>
<keyword evidence="4 7" id="KW-1133">Transmembrane helix</keyword>
<dbReference type="EMBL" id="CP053923">
    <property type="protein sequence ID" value="QNT71194.1"/>
    <property type="molecule type" value="Genomic_DNA"/>
</dbReference>
<dbReference type="InterPro" id="IPR050790">
    <property type="entry name" value="ExbB/TolQ_transport"/>
</dbReference>
<dbReference type="PANTHER" id="PTHR30625:SF3">
    <property type="entry name" value="TOL-PAL SYSTEM PROTEIN TOLQ"/>
    <property type="match status" value="1"/>
</dbReference>
<dbReference type="Pfam" id="PF01618">
    <property type="entry name" value="MotA_ExbB"/>
    <property type="match status" value="1"/>
</dbReference>
<gene>
    <name evidence="9" type="ORF">HQ394_07430</name>
</gene>
<dbReference type="AlphaFoldDB" id="A0A7H1N658"/>
<comment type="similarity">
    <text evidence="6">Belongs to the exbB/tolQ family.</text>
</comment>
<proteinExistence type="inferred from homology"/>
<feature type="transmembrane region" description="Helical" evidence="7">
    <location>
        <begin position="110"/>
        <end position="143"/>
    </location>
</feature>
<keyword evidence="2" id="KW-1003">Cell membrane</keyword>
<evidence type="ECO:0000256" key="3">
    <source>
        <dbReference type="ARBA" id="ARBA00022692"/>
    </source>
</evidence>
<dbReference type="GO" id="GO:0017038">
    <property type="term" value="P:protein import"/>
    <property type="evidence" value="ECO:0007669"/>
    <property type="project" value="TreeGrafter"/>
</dbReference>
<evidence type="ECO:0000313" key="10">
    <source>
        <dbReference type="Proteomes" id="UP000516369"/>
    </source>
</evidence>
<comment type="subcellular location">
    <subcellularLocation>
        <location evidence="1">Cell membrane</location>
        <topology evidence="1">Multi-pass membrane protein</topology>
    </subcellularLocation>
    <subcellularLocation>
        <location evidence="6">Membrane</location>
        <topology evidence="6">Multi-pass membrane protein</topology>
    </subcellularLocation>
</comment>
<evidence type="ECO:0000256" key="7">
    <source>
        <dbReference type="SAM" id="Phobius"/>
    </source>
</evidence>
<feature type="domain" description="MotA/TolQ/ExbB proton channel" evidence="8">
    <location>
        <begin position="84"/>
        <end position="189"/>
    </location>
</feature>